<evidence type="ECO:0000256" key="1">
    <source>
        <dbReference type="ARBA" id="ARBA00022553"/>
    </source>
</evidence>
<feature type="domain" description="HTH luxR-type" evidence="7">
    <location>
        <begin position="154"/>
        <end position="219"/>
    </location>
</feature>
<feature type="region of interest" description="Disordered" evidence="6">
    <location>
        <begin position="217"/>
        <end position="241"/>
    </location>
</feature>
<proteinExistence type="predicted"/>
<dbReference type="RefSeq" id="WP_245859050.1">
    <property type="nucleotide sequence ID" value="NZ_PGTZ01000007.1"/>
</dbReference>
<organism evidence="9 10">
    <name type="scientific">Luteimicrobium subarcticum</name>
    <dbReference type="NCBI Taxonomy" id="620910"/>
    <lineage>
        <taxon>Bacteria</taxon>
        <taxon>Bacillati</taxon>
        <taxon>Actinomycetota</taxon>
        <taxon>Actinomycetes</taxon>
        <taxon>Micrococcales</taxon>
        <taxon>Luteimicrobium</taxon>
    </lineage>
</organism>
<evidence type="ECO:0000259" key="7">
    <source>
        <dbReference type="PROSITE" id="PS50043"/>
    </source>
</evidence>
<comment type="caution">
    <text evidence="9">The sequence shown here is derived from an EMBL/GenBank/DDBJ whole genome shotgun (WGS) entry which is preliminary data.</text>
</comment>
<keyword evidence="10" id="KW-1185">Reference proteome</keyword>
<dbReference type="InterPro" id="IPR058245">
    <property type="entry name" value="NreC/VraR/RcsB-like_REC"/>
</dbReference>
<keyword evidence="2" id="KW-0805">Transcription regulation</keyword>
<evidence type="ECO:0000256" key="5">
    <source>
        <dbReference type="PROSITE-ProRule" id="PRU00169"/>
    </source>
</evidence>
<dbReference type="CDD" id="cd06170">
    <property type="entry name" value="LuxR_C_like"/>
    <property type="match status" value="1"/>
</dbReference>
<dbReference type="PANTHER" id="PTHR43214:SF24">
    <property type="entry name" value="TRANSCRIPTIONAL REGULATORY PROTEIN NARL-RELATED"/>
    <property type="match status" value="1"/>
</dbReference>
<dbReference type="SUPFAM" id="SSF52172">
    <property type="entry name" value="CheY-like"/>
    <property type="match status" value="1"/>
</dbReference>
<dbReference type="InterPro" id="IPR011006">
    <property type="entry name" value="CheY-like_superfamily"/>
</dbReference>
<sequence>MDEPITVLLADDHPVVRSGLRALLDSLPGIEVAGEAVDGADAVEQVGRLRPDVVLMDVSMPGMDGIEATRRVVAAVPSAAPVAVLMLTMYDDEDTVFGAVRAGARGYLLKGAEQAEIERAVRGVVAGEAVFGPGVAERVLALFAAGPGPVPRGSDVPFPELTEREREILELVAQGKRNAAIAAELFLAPKTVANNVSSIFVKLAVTDRSAAIVRAREGGLGQADPAGHERASRDGARDGRP</sequence>
<dbReference type="InterPro" id="IPR000792">
    <property type="entry name" value="Tscrpt_reg_LuxR_C"/>
</dbReference>
<dbReference type="EMBL" id="PGTZ01000007">
    <property type="protein sequence ID" value="PJI93788.1"/>
    <property type="molecule type" value="Genomic_DNA"/>
</dbReference>
<evidence type="ECO:0000256" key="3">
    <source>
        <dbReference type="ARBA" id="ARBA00023125"/>
    </source>
</evidence>
<keyword evidence="4" id="KW-0804">Transcription</keyword>
<dbReference type="SMART" id="SM00421">
    <property type="entry name" value="HTH_LUXR"/>
    <property type="match status" value="1"/>
</dbReference>
<dbReference type="Gene3D" id="3.40.50.2300">
    <property type="match status" value="1"/>
</dbReference>
<evidence type="ECO:0000256" key="2">
    <source>
        <dbReference type="ARBA" id="ARBA00023015"/>
    </source>
</evidence>
<feature type="domain" description="Response regulatory" evidence="8">
    <location>
        <begin position="6"/>
        <end position="125"/>
    </location>
</feature>
<keyword evidence="1 5" id="KW-0597">Phosphoprotein</keyword>
<evidence type="ECO:0000313" key="10">
    <source>
        <dbReference type="Proteomes" id="UP000231586"/>
    </source>
</evidence>
<dbReference type="CDD" id="cd17535">
    <property type="entry name" value="REC_NarL-like"/>
    <property type="match status" value="1"/>
</dbReference>
<dbReference type="PRINTS" id="PR00038">
    <property type="entry name" value="HTHLUXR"/>
</dbReference>
<dbReference type="PROSITE" id="PS50043">
    <property type="entry name" value="HTH_LUXR_2"/>
    <property type="match status" value="1"/>
</dbReference>
<dbReference type="InterPro" id="IPR039420">
    <property type="entry name" value="WalR-like"/>
</dbReference>
<dbReference type="InterPro" id="IPR016032">
    <property type="entry name" value="Sig_transdc_resp-reg_C-effctor"/>
</dbReference>
<dbReference type="AlphaFoldDB" id="A0A2M8WS93"/>
<gene>
    <name evidence="9" type="ORF">CLV34_1263</name>
</gene>
<dbReference type="Pfam" id="PF00196">
    <property type="entry name" value="GerE"/>
    <property type="match status" value="1"/>
</dbReference>
<protein>
    <submittedName>
        <fullName evidence="9">LuxR family two component transcriptional regulator</fullName>
    </submittedName>
</protein>
<name>A0A2M8WS93_9MICO</name>
<dbReference type="Pfam" id="PF00072">
    <property type="entry name" value="Response_reg"/>
    <property type="match status" value="1"/>
</dbReference>
<dbReference type="GO" id="GO:0000160">
    <property type="term" value="P:phosphorelay signal transduction system"/>
    <property type="evidence" value="ECO:0007669"/>
    <property type="project" value="InterPro"/>
</dbReference>
<dbReference type="Proteomes" id="UP000231586">
    <property type="component" value="Unassembled WGS sequence"/>
</dbReference>
<reference evidence="9 10" key="1">
    <citation type="submission" date="2017-11" db="EMBL/GenBank/DDBJ databases">
        <title>Genomic Encyclopedia of Archaeal and Bacterial Type Strains, Phase II (KMG-II): From Individual Species to Whole Genera.</title>
        <authorList>
            <person name="Goeker M."/>
        </authorList>
    </citation>
    <scope>NUCLEOTIDE SEQUENCE [LARGE SCALE GENOMIC DNA]</scope>
    <source>
        <strain evidence="9 10">DSM 22413</strain>
    </source>
</reference>
<dbReference type="PROSITE" id="PS00622">
    <property type="entry name" value="HTH_LUXR_1"/>
    <property type="match status" value="1"/>
</dbReference>
<evidence type="ECO:0000259" key="8">
    <source>
        <dbReference type="PROSITE" id="PS50110"/>
    </source>
</evidence>
<dbReference type="GO" id="GO:0003677">
    <property type="term" value="F:DNA binding"/>
    <property type="evidence" value="ECO:0007669"/>
    <property type="project" value="UniProtKB-KW"/>
</dbReference>
<evidence type="ECO:0000256" key="6">
    <source>
        <dbReference type="SAM" id="MobiDB-lite"/>
    </source>
</evidence>
<dbReference type="PROSITE" id="PS50110">
    <property type="entry name" value="RESPONSE_REGULATORY"/>
    <property type="match status" value="1"/>
</dbReference>
<dbReference type="PANTHER" id="PTHR43214">
    <property type="entry name" value="TWO-COMPONENT RESPONSE REGULATOR"/>
    <property type="match status" value="1"/>
</dbReference>
<dbReference type="InterPro" id="IPR001789">
    <property type="entry name" value="Sig_transdc_resp-reg_receiver"/>
</dbReference>
<dbReference type="SUPFAM" id="SSF46894">
    <property type="entry name" value="C-terminal effector domain of the bipartite response regulators"/>
    <property type="match status" value="1"/>
</dbReference>
<evidence type="ECO:0000256" key="4">
    <source>
        <dbReference type="ARBA" id="ARBA00023163"/>
    </source>
</evidence>
<feature type="compositionally biased region" description="Basic and acidic residues" evidence="6">
    <location>
        <begin position="226"/>
        <end position="241"/>
    </location>
</feature>
<keyword evidence="3" id="KW-0238">DNA-binding</keyword>
<feature type="modified residue" description="4-aspartylphosphate" evidence="5">
    <location>
        <position position="57"/>
    </location>
</feature>
<dbReference type="GO" id="GO:0006355">
    <property type="term" value="P:regulation of DNA-templated transcription"/>
    <property type="evidence" value="ECO:0007669"/>
    <property type="project" value="InterPro"/>
</dbReference>
<dbReference type="SMART" id="SM00448">
    <property type="entry name" value="REC"/>
    <property type="match status" value="1"/>
</dbReference>
<accession>A0A2M8WS93</accession>
<evidence type="ECO:0000313" key="9">
    <source>
        <dbReference type="EMBL" id="PJI93788.1"/>
    </source>
</evidence>